<dbReference type="EnsemblPlants" id="TuG1812G0300002853.01.T01">
    <property type="protein sequence ID" value="TuG1812G0300002853.01.T01.cds386514"/>
    <property type="gene ID" value="TuG1812G0300002853.01"/>
</dbReference>
<protein>
    <submittedName>
        <fullName evidence="1">Uncharacterized protein</fullName>
    </submittedName>
</protein>
<evidence type="ECO:0000313" key="2">
    <source>
        <dbReference type="Proteomes" id="UP000015106"/>
    </source>
</evidence>
<dbReference type="AlphaFoldDB" id="A0A8R7PTL2"/>
<reference evidence="2" key="1">
    <citation type="journal article" date="2013" name="Nature">
        <title>Draft genome of the wheat A-genome progenitor Triticum urartu.</title>
        <authorList>
            <person name="Ling H.Q."/>
            <person name="Zhao S."/>
            <person name="Liu D."/>
            <person name="Wang J."/>
            <person name="Sun H."/>
            <person name="Zhang C."/>
            <person name="Fan H."/>
            <person name="Li D."/>
            <person name="Dong L."/>
            <person name="Tao Y."/>
            <person name="Gao C."/>
            <person name="Wu H."/>
            <person name="Li Y."/>
            <person name="Cui Y."/>
            <person name="Guo X."/>
            <person name="Zheng S."/>
            <person name="Wang B."/>
            <person name="Yu K."/>
            <person name="Liang Q."/>
            <person name="Yang W."/>
            <person name="Lou X."/>
            <person name="Chen J."/>
            <person name="Feng M."/>
            <person name="Jian J."/>
            <person name="Zhang X."/>
            <person name="Luo G."/>
            <person name="Jiang Y."/>
            <person name="Liu J."/>
            <person name="Wang Z."/>
            <person name="Sha Y."/>
            <person name="Zhang B."/>
            <person name="Wu H."/>
            <person name="Tang D."/>
            <person name="Shen Q."/>
            <person name="Xue P."/>
            <person name="Zou S."/>
            <person name="Wang X."/>
            <person name="Liu X."/>
            <person name="Wang F."/>
            <person name="Yang Y."/>
            <person name="An X."/>
            <person name="Dong Z."/>
            <person name="Zhang K."/>
            <person name="Zhang X."/>
            <person name="Luo M.C."/>
            <person name="Dvorak J."/>
            <person name="Tong Y."/>
            <person name="Wang J."/>
            <person name="Yang H."/>
            <person name="Li Z."/>
            <person name="Wang D."/>
            <person name="Zhang A."/>
            <person name="Wang J."/>
        </authorList>
    </citation>
    <scope>NUCLEOTIDE SEQUENCE</scope>
    <source>
        <strain evidence="2">cv. G1812</strain>
    </source>
</reference>
<reference evidence="1" key="2">
    <citation type="submission" date="2018-03" db="EMBL/GenBank/DDBJ databases">
        <title>The Triticum urartu genome reveals the dynamic nature of wheat genome evolution.</title>
        <authorList>
            <person name="Ling H."/>
            <person name="Ma B."/>
            <person name="Shi X."/>
            <person name="Liu H."/>
            <person name="Dong L."/>
            <person name="Sun H."/>
            <person name="Cao Y."/>
            <person name="Gao Q."/>
            <person name="Zheng S."/>
            <person name="Li Y."/>
            <person name="Yu Y."/>
            <person name="Du H."/>
            <person name="Qi M."/>
            <person name="Li Y."/>
            <person name="Yu H."/>
            <person name="Cui Y."/>
            <person name="Wang N."/>
            <person name="Chen C."/>
            <person name="Wu H."/>
            <person name="Zhao Y."/>
            <person name="Zhang J."/>
            <person name="Li Y."/>
            <person name="Zhou W."/>
            <person name="Zhang B."/>
            <person name="Hu W."/>
            <person name="Eijk M."/>
            <person name="Tang J."/>
            <person name="Witsenboer H."/>
            <person name="Zhao S."/>
            <person name="Li Z."/>
            <person name="Zhang A."/>
            <person name="Wang D."/>
            <person name="Liang C."/>
        </authorList>
    </citation>
    <scope>NUCLEOTIDE SEQUENCE [LARGE SCALE GENOMIC DNA]</scope>
    <source>
        <strain evidence="1">cv. G1812</strain>
    </source>
</reference>
<evidence type="ECO:0000313" key="1">
    <source>
        <dbReference type="EnsemblPlants" id="TuG1812G0300002853.01.T01.cds386514"/>
    </source>
</evidence>
<accession>A0A8R7PTL2</accession>
<organism evidence="1 2">
    <name type="scientific">Triticum urartu</name>
    <name type="common">Red wild einkorn</name>
    <name type="synonym">Crithodium urartu</name>
    <dbReference type="NCBI Taxonomy" id="4572"/>
    <lineage>
        <taxon>Eukaryota</taxon>
        <taxon>Viridiplantae</taxon>
        <taxon>Streptophyta</taxon>
        <taxon>Embryophyta</taxon>
        <taxon>Tracheophyta</taxon>
        <taxon>Spermatophyta</taxon>
        <taxon>Magnoliopsida</taxon>
        <taxon>Liliopsida</taxon>
        <taxon>Poales</taxon>
        <taxon>Poaceae</taxon>
        <taxon>BOP clade</taxon>
        <taxon>Pooideae</taxon>
        <taxon>Triticodae</taxon>
        <taxon>Triticeae</taxon>
        <taxon>Triticinae</taxon>
        <taxon>Triticum</taxon>
    </lineage>
</organism>
<name>A0A8R7PTL2_TRIUA</name>
<dbReference type="Gramene" id="TuG1812G0300002853.01.T01">
    <property type="protein sequence ID" value="TuG1812G0300002853.01.T01.cds386514"/>
    <property type="gene ID" value="TuG1812G0300002853.01"/>
</dbReference>
<proteinExistence type="predicted"/>
<keyword evidence="2" id="KW-1185">Reference proteome</keyword>
<sequence>MVVMLRFFCKGIYLCSGQKTCKPYNVFAIHL</sequence>
<dbReference type="Proteomes" id="UP000015106">
    <property type="component" value="Chromosome 3"/>
</dbReference>
<reference evidence="1" key="3">
    <citation type="submission" date="2022-06" db="UniProtKB">
        <authorList>
            <consortium name="EnsemblPlants"/>
        </authorList>
    </citation>
    <scope>IDENTIFICATION</scope>
</reference>